<reference evidence="2 3" key="1">
    <citation type="submission" date="2016-03" db="EMBL/GenBank/DDBJ databases">
        <title>Draft genome sequence of Paenibacillus glacialis DSM 22343.</title>
        <authorList>
            <person name="Shin S.-K."/>
            <person name="Yi H."/>
        </authorList>
    </citation>
    <scope>NUCLEOTIDE SEQUENCE [LARGE SCALE GENOMIC DNA]</scope>
    <source>
        <strain evidence="2 3">DSM 22343</strain>
    </source>
</reference>
<dbReference type="Pfam" id="PF10825">
    <property type="entry name" value="DUF2752"/>
    <property type="match status" value="1"/>
</dbReference>
<accession>A0A168EL03</accession>
<name>A0A168EL03_9BACL</name>
<dbReference type="AlphaFoldDB" id="A0A168EL03"/>
<evidence type="ECO:0000256" key="1">
    <source>
        <dbReference type="SAM" id="Phobius"/>
    </source>
</evidence>
<evidence type="ECO:0000313" key="3">
    <source>
        <dbReference type="Proteomes" id="UP000076967"/>
    </source>
</evidence>
<dbReference type="STRING" id="494026.PGLA_22075"/>
<dbReference type="RefSeq" id="WP_245700247.1">
    <property type="nucleotide sequence ID" value="NZ_LVJH01000061.1"/>
</dbReference>
<dbReference type="Proteomes" id="UP000076967">
    <property type="component" value="Unassembled WGS sequence"/>
</dbReference>
<comment type="caution">
    <text evidence="2">The sequence shown here is derived from an EMBL/GenBank/DDBJ whole genome shotgun (WGS) entry which is preliminary data.</text>
</comment>
<dbReference type="EMBL" id="LVJH01000061">
    <property type="protein sequence ID" value="OAB35296.1"/>
    <property type="molecule type" value="Genomic_DNA"/>
</dbReference>
<keyword evidence="1" id="KW-0472">Membrane</keyword>
<feature type="transmembrane region" description="Helical" evidence="1">
    <location>
        <begin position="72"/>
        <end position="91"/>
    </location>
</feature>
<dbReference type="InterPro" id="IPR021215">
    <property type="entry name" value="DUF2752"/>
</dbReference>
<keyword evidence="1" id="KW-1133">Transmembrane helix</keyword>
<sequence length="133" mass="15046">MHFKCTFDPKKHPILSWGVSLGVGGLLYLKVWLPMTNIGIPCVFNELTGFYCPGCGITRAVLSLLRLDVIQAFRYNPLVFILLPLYAMYFITKKKKMPTLSNGIMALMLIMTLAFGVLRNIPMFDFLAPTIIR</sequence>
<feature type="transmembrane region" description="Helical" evidence="1">
    <location>
        <begin position="12"/>
        <end position="29"/>
    </location>
</feature>
<organism evidence="2 3">
    <name type="scientific">Paenibacillus glacialis</name>
    <dbReference type="NCBI Taxonomy" id="494026"/>
    <lineage>
        <taxon>Bacteria</taxon>
        <taxon>Bacillati</taxon>
        <taxon>Bacillota</taxon>
        <taxon>Bacilli</taxon>
        <taxon>Bacillales</taxon>
        <taxon>Paenibacillaceae</taxon>
        <taxon>Paenibacillus</taxon>
    </lineage>
</organism>
<gene>
    <name evidence="2" type="ORF">PGLA_22075</name>
</gene>
<protein>
    <recommendedName>
        <fullName evidence="4">DUF2752 domain-containing protein</fullName>
    </recommendedName>
</protein>
<feature type="transmembrane region" description="Helical" evidence="1">
    <location>
        <begin position="103"/>
        <end position="121"/>
    </location>
</feature>
<keyword evidence="1" id="KW-0812">Transmembrane</keyword>
<evidence type="ECO:0000313" key="2">
    <source>
        <dbReference type="EMBL" id="OAB35296.1"/>
    </source>
</evidence>
<keyword evidence="3" id="KW-1185">Reference proteome</keyword>
<proteinExistence type="predicted"/>
<evidence type="ECO:0008006" key="4">
    <source>
        <dbReference type="Google" id="ProtNLM"/>
    </source>
</evidence>